<accession>A0ABZ2UB63</accession>
<keyword evidence="5" id="KW-1133">Transmembrane helix</keyword>
<name>A0ABZ2UB63_9FLAO</name>
<sequence>MAALLCFVSSCSSDDNNTSPGASRKVKYELTGTFSKNIRVVYINESGSNVMEDNVSIPWSKEVTFGEGIYALGVSGSSITGQEGTPGQTLTAKIYVNGVEKNTLTNTVSSDGIISCSLSDALR</sequence>
<evidence type="ECO:0000313" key="7">
    <source>
        <dbReference type="EMBL" id="WYZ18382.1"/>
    </source>
</evidence>
<proteinExistence type="inferred from homology"/>
<dbReference type="Gene3D" id="2.60.40.2880">
    <property type="entry name" value="MmpS1-5, C-terminal soluble domain"/>
    <property type="match status" value="1"/>
</dbReference>
<evidence type="ECO:0000256" key="6">
    <source>
        <dbReference type="ARBA" id="ARBA00023136"/>
    </source>
</evidence>
<keyword evidence="3" id="KW-1003">Cell membrane</keyword>
<evidence type="ECO:0000256" key="3">
    <source>
        <dbReference type="ARBA" id="ARBA00022475"/>
    </source>
</evidence>
<reference evidence="7 8" key="1">
    <citation type="submission" date="2024-03" db="EMBL/GenBank/DDBJ databases">
        <title>Flavobacterium soyae.</title>
        <authorList>
            <person name="Zheng W."/>
        </authorList>
    </citation>
    <scope>NUCLEOTIDE SEQUENCE [LARGE SCALE GENOMIC DNA]</scope>
    <source>
        <strain evidence="7 8">55</strain>
    </source>
</reference>
<comment type="subcellular location">
    <subcellularLocation>
        <location evidence="1">Cell membrane</location>
    </subcellularLocation>
</comment>
<comment type="similarity">
    <text evidence="2">Belongs to the MmpS family.</text>
</comment>
<dbReference type="EMBL" id="CP150845">
    <property type="protein sequence ID" value="WYZ18382.1"/>
    <property type="molecule type" value="Genomic_DNA"/>
</dbReference>
<keyword evidence="4" id="KW-0812">Transmembrane</keyword>
<dbReference type="Pfam" id="PF05423">
    <property type="entry name" value="Mycobact_memb"/>
    <property type="match status" value="1"/>
</dbReference>
<gene>
    <name evidence="7" type="ORF">AABD74_14560</name>
</gene>
<dbReference type="Proteomes" id="UP001623852">
    <property type="component" value="Chromosome"/>
</dbReference>
<keyword evidence="6" id="KW-0472">Membrane</keyword>
<organism evidence="7 8">
    <name type="scientific">Flavobacterium soyae</name>
    <dbReference type="NCBI Taxonomy" id="2903098"/>
    <lineage>
        <taxon>Bacteria</taxon>
        <taxon>Pseudomonadati</taxon>
        <taxon>Bacteroidota</taxon>
        <taxon>Flavobacteriia</taxon>
        <taxon>Flavobacteriales</taxon>
        <taxon>Flavobacteriaceae</taxon>
        <taxon>Flavobacterium</taxon>
    </lineage>
</organism>
<evidence type="ECO:0000313" key="8">
    <source>
        <dbReference type="Proteomes" id="UP001623852"/>
    </source>
</evidence>
<keyword evidence="8" id="KW-1185">Reference proteome</keyword>
<evidence type="ECO:0000256" key="2">
    <source>
        <dbReference type="ARBA" id="ARBA00007531"/>
    </source>
</evidence>
<evidence type="ECO:0000256" key="1">
    <source>
        <dbReference type="ARBA" id="ARBA00004236"/>
    </source>
</evidence>
<protein>
    <submittedName>
        <fullName evidence="7">MmpS family transport accessory protein</fullName>
    </submittedName>
</protein>
<dbReference type="RefSeq" id="WP_232678633.1">
    <property type="nucleotide sequence ID" value="NZ_CP150845.1"/>
</dbReference>
<evidence type="ECO:0000256" key="4">
    <source>
        <dbReference type="ARBA" id="ARBA00022692"/>
    </source>
</evidence>
<dbReference type="InterPro" id="IPR038468">
    <property type="entry name" value="MmpS_C"/>
</dbReference>
<evidence type="ECO:0000256" key="5">
    <source>
        <dbReference type="ARBA" id="ARBA00022989"/>
    </source>
</evidence>
<dbReference type="InterPro" id="IPR008693">
    <property type="entry name" value="MmpS"/>
</dbReference>